<accession>A0A4Q9PZ51</accession>
<evidence type="ECO:0000313" key="3">
    <source>
        <dbReference type="Proteomes" id="UP000292082"/>
    </source>
</evidence>
<organism evidence="2 3">
    <name type="scientific">Dichomitus squalens</name>
    <dbReference type="NCBI Taxonomy" id="114155"/>
    <lineage>
        <taxon>Eukaryota</taxon>
        <taxon>Fungi</taxon>
        <taxon>Dikarya</taxon>
        <taxon>Basidiomycota</taxon>
        <taxon>Agaricomycotina</taxon>
        <taxon>Agaricomycetes</taxon>
        <taxon>Polyporales</taxon>
        <taxon>Polyporaceae</taxon>
        <taxon>Dichomitus</taxon>
    </lineage>
</organism>
<gene>
    <name evidence="2" type="ORF">BD310DRAFT_1005808</name>
</gene>
<dbReference type="STRING" id="114155.A0A4Q9PZ51"/>
<evidence type="ECO:0000313" key="2">
    <source>
        <dbReference type="EMBL" id="TBU60092.1"/>
    </source>
</evidence>
<protein>
    <submittedName>
        <fullName evidence="2">Uncharacterized protein</fullName>
    </submittedName>
</protein>
<dbReference type="Proteomes" id="UP000292082">
    <property type="component" value="Unassembled WGS sequence"/>
</dbReference>
<proteinExistence type="predicted"/>
<feature type="compositionally biased region" description="Polar residues" evidence="1">
    <location>
        <begin position="216"/>
        <end position="225"/>
    </location>
</feature>
<reference evidence="2 3" key="1">
    <citation type="submission" date="2019-01" db="EMBL/GenBank/DDBJ databases">
        <title>Draft genome sequences of three monokaryotic isolates of the white-rot basidiomycete fungus Dichomitus squalens.</title>
        <authorList>
            <consortium name="DOE Joint Genome Institute"/>
            <person name="Lopez S.C."/>
            <person name="Andreopoulos B."/>
            <person name="Pangilinan J."/>
            <person name="Lipzen A."/>
            <person name="Riley R."/>
            <person name="Ahrendt S."/>
            <person name="Ng V."/>
            <person name="Barry K."/>
            <person name="Daum C."/>
            <person name="Grigoriev I.V."/>
            <person name="Hilden K.S."/>
            <person name="Makela M.R."/>
            <person name="de Vries R.P."/>
        </authorList>
    </citation>
    <scope>NUCLEOTIDE SEQUENCE [LARGE SCALE GENOMIC DNA]</scope>
    <source>
        <strain evidence="2 3">CBS 464.89</strain>
    </source>
</reference>
<dbReference type="EMBL" id="ML145107">
    <property type="protein sequence ID" value="TBU60092.1"/>
    <property type="molecule type" value="Genomic_DNA"/>
</dbReference>
<sequence length="403" mass="43679">MYPSQVDIRTLYSYTRNEGVHKYDMKPNASLRKKLVAELDMTPRGVQVRLSPSRPLGVPSADQQFDALHPPFFNATSDVNGSTIEITLSSMRLLTVRDVSTGSTASSIGPSSGAGIPQAAQRLSVNLAHLIMNAQGRPSSILSSGSSLQSLSTISGISVDSTGCSARSSSSSVVSHDHEKEHKEKEEGKKTSRESRRSSESHWRTPISEIFPETQVDVQRQSTGSPSPPGSLMDHPMVRMEEATADGHSPPTDNEKLSSHCSTLRRTTSLINYLNLEVTPGSITGTPLNLTPWQHASQESPLRRCAMLQRGSLLKGELHLPRVIKLSHMQSKASQLAGQQIAPWNELDWKVSPWKLIVKPKPAAHLTHKCTLTPSPADAGPVFQPPCPAKAKAKTSLLTSELG</sequence>
<feature type="region of interest" description="Disordered" evidence="1">
    <location>
        <begin position="160"/>
        <end position="235"/>
    </location>
</feature>
<keyword evidence="3" id="KW-1185">Reference proteome</keyword>
<evidence type="ECO:0000256" key="1">
    <source>
        <dbReference type="SAM" id="MobiDB-lite"/>
    </source>
</evidence>
<feature type="compositionally biased region" description="Basic and acidic residues" evidence="1">
    <location>
        <begin position="175"/>
        <end position="203"/>
    </location>
</feature>
<dbReference type="AlphaFoldDB" id="A0A4Q9PZ51"/>
<name>A0A4Q9PZ51_9APHY</name>